<sequence length="121" mass="14189">MYTLKRVKMSAIFASKELYPLKQELEQLIEQKKADLARAAHLEAKQKQLFFKLEGQAHQKEEEQLQVMEQQTALLHHQLEQLEEKRSELSCKQLLLTLQEHAAKACKQQAVTFVPREKYAE</sequence>
<dbReference type="AlphaFoldDB" id="A0AA42BUN4"/>
<proteinExistence type="predicted"/>
<evidence type="ECO:0000313" key="3">
    <source>
        <dbReference type="Proteomes" id="UP001156102"/>
    </source>
</evidence>
<evidence type="ECO:0000313" key="2">
    <source>
        <dbReference type="EMBL" id="MCP8970693.1"/>
    </source>
</evidence>
<reference evidence="2" key="1">
    <citation type="submission" date="2022-07" db="EMBL/GenBank/DDBJ databases">
        <authorList>
            <person name="Li W.-J."/>
            <person name="Deng Q.-Q."/>
        </authorList>
    </citation>
    <scope>NUCLEOTIDE SEQUENCE</scope>
    <source>
        <strain evidence="2">SYSU M60031</strain>
    </source>
</reference>
<protein>
    <submittedName>
        <fullName evidence="2">Uncharacterized protein</fullName>
    </submittedName>
</protein>
<dbReference type="Proteomes" id="UP001156102">
    <property type="component" value="Unassembled WGS sequence"/>
</dbReference>
<gene>
    <name evidence="2" type="ORF">NK662_19435</name>
</gene>
<keyword evidence="1" id="KW-0175">Coiled coil</keyword>
<evidence type="ECO:0000256" key="1">
    <source>
        <dbReference type="SAM" id="Coils"/>
    </source>
</evidence>
<keyword evidence="3" id="KW-1185">Reference proteome</keyword>
<name>A0AA42BUN4_9BACI</name>
<comment type="caution">
    <text evidence="2">The sequence shown here is derived from an EMBL/GenBank/DDBJ whole genome shotgun (WGS) entry which is preliminary data.</text>
</comment>
<feature type="coiled-coil region" evidence="1">
    <location>
        <begin position="22"/>
        <end position="85"/>
    </location>
</feature>
<dbReference type="RefSeq" id="WP_254760616.1">
    <property type="nucleotide sequence ID" value="NZ_JANCLT010000013.1"/>
</dbReference>
<accession>A0AA42BUN4</accession>
<dbReference type="EMBL" id="JANCLT010000013">
    <property type="protein sequence ID" value="MCP8970693.1"/>
    <property type="molecule type" value="Genomic_DNA"/>
</dbReference>
<organism evidence="2 3">
    <name type="scientific">Ectobacillus ponti</name>
    <dbReference type="NCBI Taxonomy" id="2961894"/>
    <lineage>
        <taxon>Bacteria</taxon>
        <taxon>Bacillati</taxon>
        <taxon>Bacillota</taxon>
        <taxon>Bacilli</taxon>
        <taxon>Bacillales</taxon>
        <taxon>Bacillaceae</taxon>
        <taxon>Ectobacillus</taxon>
    </lineage>
</organism>